<dbReference type="WBParaSite" id="DME_0000432501-mRNA-1">
    <property type="protein sequence ID" value="DME_0000432501-mRNA-1"/>
    <property type="gene ID" value="DME_0000432501"/>
</dbReference>
<sequence>MNIEEDSSLTYEVDFEESTLINDENDELAKDISVDSYANDQWRDLRRLTERASSFAHPAFTPGVHNLEAIRKCKLLVVGAGGLGCELLKNLAFSGFRCIHVIDMDTIELSNLNRQFLFREKDVGKSKAEVAAAFINERIGDCNVIAHYCKIQDKDDDFYRNFDIVISGLDSVVARRWLNAKLVSLVEWDEKGRTRGIIPLIDGGTEGFKGNSRVIFPTLTACIECTIDLYPPQVNYPLCTIAQTPRLPEHCIEYVKELLWQKEKPFGDVPLDTDDMEHIEWVLSAAKSRAEEFGIQGVDLRLTKGVLKRIIPAVASTNAVIAASCALEVLKLASNISCPMSNYLNFSNVEGVFVGIVELEKNADCTVCSPKAHYFEVSSTKPFRHFIETLINKFKLVNPSVQTTMDKLYVKNSLLPELHRISTQNLSKTFTELGISNGDELIVADESRSQPISFRIRLCEEMRE</sequence>
<comment type="similarity">
    <text evidence="2 11">Belongs to the ubiquitin-activating E1 family. UBA3 subfamily.</text>
</comment>
<dbReference type="InterPro" id="IPR014929">
    <property type="entry name" value="E2-binding"/>
</dbReference>
<evidence type="ECO:0000256" key="6">
    <source>
        <dbReference type="ARBA" id="ARBA00022786"/>
    </source>
</evidence>
<dbReference type="Gene3D" id="3.10.290.20">
    <property type="entry name" value="Ubiquitin-like 2 activating enzyme e1b. Chain: B, domain 3"/>
    <property type="match status" value="1"/>
</dbReference>
<dbReference type="PROSITE" id="PS00865">
    <property type="entry name" value="UBIQUITIN_ACTIVAT_2"/>
    <property type="match status" value="1"/>
</dbReference>
<name>A0A0N4UAX1_DRAME</name>
<dbReference type="STRING" id="318479.A0A0N4UAX1"/>
<dbReference type="UniPathway" id="UPA00885"/>
<evidence type="ECO:0000313" key="13">
    <source>
        <dbReference type="EMBL" id="VDN58235.1"/>
    </source>
</evidence>
<keyword evidence="5 11" id="KW-0547">Nucleotide-binding</keyword>
<evidence type="ECO:0000256" key="8">
    <source>
        <dbReference type="ARBA" id="ARBA00023624"/>
    </source>
</evidence>
<reference evidence="16" key="1">
    <citation type="submission" date="2017-02" db="UniProtKB">
        <authorList>
            <consortium name="WormBaseParasite"/>
        </authorList>
    </citation>
    <scope>IDENTIFICATION</scope>
</reference>
<comment type="function">
    <text evidence="11">Catalytic subunit of the dimeric E1 enzyme, which activates NEDD8.</text>
</comment>
<evidence type="ECO:0000313" key="14">
    <source>
        <dbReference type="Proteomes" id="UP000038040"/>
    </source>
</evidence>
<dbReference type="InterPro" id="IPR030468">
    <property type="entry name" value="Uba3_N"/>
</dbReference>
<evidence type="ECO:0000313" key="15">
    <source>
        <dbReference type="Proteomes" id="UP000274756"/>
    </source>
</evidence>
<dbReference type="GO" id="GO:0045116">
    <property type="term" value="P:protein neddylation"/>
    <property type="evidence" value="ECO:0007669"/>
    <property type="project" value="UniProtKB-UniRule"/>
</dbReference>
<dbReference type="Gene3D" id="3.40.50.720">
    <property type="entry name" value="NAD(P)-binding Rossmann-like Domain"/>
    <property type="match status" value="1"/>
</dbReference>
<evidence type="ECO:0000256" key="1">
    <source>
        <dbReference type="ARBA" id="ARBA00005032"/>
    </source>
</evidence>
<dbReference type="InterPro" id="IPR035985">
    <property type="entry name" value="Ubiquitin-activating_enz"/>
</dbReference>
<evidence type="ECO:0000256" key="5">
    <source>
        <dbReference type="ARBA" id="ARBA00022741"/>
    </source>
</evidence>
<dbReference type="InterPro" id="IPR045886">
    <property type="entry name" value="ThiF/MoeB/HesA"/>
</dbReference>
<dbReference type="SMART" id="SM01181">
    <property type="entry name" value="E2_bind"/>
    <property type="match status" value="1"/>
</dbReference>
<comment type="catalytic activity">
    <reaction evidence="9 11">
        <text>ATP + [NEDD8 protein] + [E1 NEDD8-activating enzyme]-L-cysteine = AMP + diphosphate + [E1 NEDD8-activating enzyme]-S-[NEDD8 protein]-yl-L-cysteine.</text>
        <dbReference type="EC" id="6.2.1.64"/>
    </reaction>
</comment>
<evidence type="ECO:0000256" key="4">
    <source>
        <dbReference type="ARBA" id="ARBA00022598"/>
    </source>
</evidence>
<keyword evidence="7 11" id="KW-0067">ATP-binding</keyword>
<keyword evidence="15" id="KW-1185">Reference proteome</keyword>
<evidence type="ECO:0000313" key="16">
    <source>
        <dbReference type="WBParaSite" id="DME_0000432501-mRNA-1"/>
    </source>
</evidence>
<gene>
    <name evidence="13" type="ORF">DME_LOCUS8208</name>
</gene>
<organism evidence="14 16">
    <name type="scientific">Dracunculus medinensis</name>
    <name type="common">Guinea worm</name>
    <dbReference type="NCBI Taxonomy" id="318479"/>
    <lineage>
        <taxon>Eukaryota</taxon>
        <taxon>Metazoa</taxon>
        <taxon>Ecdysozoa</taxon>
        <taxon>Nematoda</taxon>
        <taxon>Chromadorea</taxon>
        <taxon>Rhabditida</taxon>
        <taxon>Spirurina</taxon>
        <taxon>Dracunculoidea</taxon>
        <taxon>Dracunculidae</taxon>
        <taxon>Dracunculus</taxon>
    </lineage>
</organism>
<evidence type="ECO:0000256" key="10">
    <source>
        <dbReference type="PROSITE-ProRule" id="PRU10132"/>
    </source>
</evidence>
<dbReference type="GO" id="GO:0005634">
    <property type="term" value="C:nucleus"/>
    <property type="evidence" value="ECO:0007669"/>
    <property type="project" value="TreeGrafter"/>
</dbReference>
<dbReference type="FunFam" id="1.10.10.520:FF:000001">
    <property type="entry name" value="NEDD8-activating enzyme E1 catalytic subunit"/>
    <property type="match status" value="1"/>
</dbReference>
<dbReference type="PANTHER" id="PTHR10953">
    <property type="entry name" value="UBIQUITIN-ACTIVATING ENZYME E1"/>
    <property type="match status" value="1"/>
</dbReference>
<dbReference type="GO" id="GO:0019781">
    <property type="term" value="F:NEDD8 activating enzyme activity"/>
    <property type="evidence" value="ECO:0007669"/>
    <property type="project" value="UniProtKB-UniRule"/>
</dbReference>
<accession>A0A0N4UAX1</accession>
<dbReference type="PANTHER" id="PTHR10953:SF6">
    <property type="entry name" value="NEDD8-ACTIVATING ENZYME E1 CATALYTIC SUBUNIT"/>
    <property type="match status" value="1"/>
</dbReference>
<dbReference type="SUPFAM" id="SSF69572">
    <property type="entry name" value="Activating enzymes of the ubiquitin-like proteins"/>
    <property type="match status" value="1"/>
</dbReference>
<feature type="active site" description="Glycyl thioester intermediate" evidence="10">
    <location>
        <position position="239"/>
    </location>
</feature>
<keyword evidence="4 11" id="KW-0436">Ligase</keyword>
<reference evidence="13 15" key="2">
    <citation type="submission" date="2018-11" db="EMBL/GenBank/DDBJ databases">
        <authorList>
            <consortium name="Pathogen Informatics"/>
        </authorList>
    </citation>
    <scope>NUCLEOTIDE SEQUENCE [LARGE SCALE GENOMIC DNA]</scope>
</reference>
<evidence type="ECO:0000256" key="11">
    <source>
        <dbReference type="RuleBase" id="RU368009"/>
    </source>
</evidence>
<evidence type="ECO:0000256" key="9">
    <source>
        <dbReference type="ARBA" id="ARBA00024626"/>
    </source>
</evidence>
<dbReference type="InterPro" id="IPR000594">
    <property type="entry name" value="ThiF_NAD_FAD-bd"/>
</dbReference>
<evidence type="ECO:0000259" key="12">
    <source>
        <dbReference type="SMART" id="SM01181"/>
    </source>
</evidence>
<dbReference type="Proteomes" id="UP000038040">
    <property type="component" value="Unplaced"/>
</dbReference>
<dbReference type="GO" id="GO:0005524">
    <property type="term" value="F:ATP binding"/>
    <property type="evidence" value="ECO:0007669"/>
    <property type="project" value="UniProtKB-UniRule"/>
</dbReference>
<dbReference type="Gene3D" id="1.10.10.520">
    <property type="entry name" value="Ubiquitin activating enzymes (Uba3). Chain: B, domain 2"/>
    <property type="match status" value="1"/>
</dbReference>
<keyword evidence="6 11" id="KW-0833">Ubl conjugation pathway</keyword>
<feature type="domain" description="E2 binding" evidence="12">
    <location>
        <begin position="375"/>
        <end position="459"/>
    </location>
</feature>
<dbReference type="CDD" id="cd01488">
    <property type="entry name" value="Uba3_RUB"/>
    <property type="match status" value="1"/>
</dbReference>
<dbReference type="Pfam" id="PF08825">
    <property type="entry name" value="E2_bind"/>
    <property type="match status" value="1"/>
</dbReference>
<dbReference type="Proteomes" id="UP000274756">
    <property type="component" value="Unassembled WGS sequence"/>
</dbReference>
<evidence type="ECO:0000256" key="7">
    <source>
        <dbReference type="ARBA" id="ARBA00022840"/>
    </source>
</evidence>
<evidence type="ECO:0000256" key="3">
    <source>
        <dbReference type="ARBA" id="ARBA00015203"/>
    </source>
</evidence>
<dbReference type="InterPro" id="IPR023318">
    <property type="entry name" value="Ub_act_enz_dom_a_sf"/>
</dbReference>
<proteinExistence type="inferred from homology"/>
<dbReference type="OrthoDB" id="5977743at2759"/>
<dbReference type="AlphaFoldDB" id="A0A0N4UAX1"/>
<dbReference type="EMBL" id="UYYG01001166">
    <property type="protein sequence ID" value="VDN58235.1"/>
    <property type="molecule type" value="Genomic_DNA"/>
</dbReference>
<protein>
    <recommendedName>
        <fullName evidence="3 11">NEDD8-activating enzyme E1 catalytic subunit</fullName>
        <ecNumber evidence="8 11">6.2.1.64</ecNumber>
    </recommendedName>
</protein>
<evidence type="ECO:0000256" key="2">
    <source>
        <dbReference type="ARBA" id="ARBA00006310"/>
    </source>
</evidence>
<comment type="pathway">
    <text evidence="1 11">Protein modification; protein neddylation.</text>
</comment>
<dbReference type="EC" id="6.2.1.64" evidence="8 11"/>
<dbReference type="InterPro" id="IPR033127">
    <property type="entry name" value="UBQ-activ_enz_E1_Cys_AS"/>
</dbReference>
<dbReference type="GO" id="GO:0005737">
    <property type="term" value="C:cytoplasm"/>
    <property type="evidence" value="ECO:0007669"/>
    <property type="project" value="TreeGrafter"/>
</dbReference>
<dbReference type="Pfam" id="PF00899">
    <property type="entry name" value="ThiF"/>
    <property type="match status" value="1"/>
</dbReference>